<feature type="transmembrane region" description="Helical" evidence="6">
    <location>
        <begin position="345"/>
        <end position="362"/>
    </location>
</feature>
<name>A0A1L8MLR1_9STRE</name>
<feature type="transmembrane region" description="Helical" evidence="6">
    <location>
        <begin position="393"/>
        <end position="414"/>
    </location>
</feature>
<evidence type="ECO:0000256" key="4">
    <source>
        <dbReference type="ARBA" id="ARBA00022989"/>
    </source>
</evidence>
<feature type="domain" description="Citrate transporter-like" evidence="7">
    <location>
        <begin position="15"/>
        <end position="397"/>
    </location>
</feature>
<evidence type="ECO:0000256" key="1">
    <source>
        <dbReference type="ARBA" id="ARBA00004141"/>
    </source>
</evidence>
<keyword evidence="9" id="KW-1185">Reference proteome</keyword>
<dbReference type="GO" id="GO:0015137">
    <property type="term" value="F:citrate transmembrane transporter activity"/>
    <property type="evidence" value="ECO:0007669"/>
    <property type="project" value="InterPro"/>
</dbReference>
<feature type="transmembrane region" description="Helical" evidence="6">
    <location>
        <begin position="27"/>
        <end position="47"/>
    </location>
</feature>
<evidence type="ECO:0000256" key="3">
    <source>
        <dbReference type="ARBA" id="ARBA00022692"/>
    </source>
</evidence>
<feature type="transmembrane region" description="Helical" evidence="6">
    <location>
        <begin position="307"/>
        <end position="324"/>
    </location>
</feature>
<feature type="transmembrane region" description="Helical" evidence="6">
    <location>
        <begin position="429"/>
        <end position="450"/>
    </location>
</feature>
<dbReference type="OrthoDB" id="5329450at2"/>
<gene>
    <name evidence="8" type="ORF">A9Q68_06740</name>
</gene>
<dbReference type="Pfam" id="PF03600">
    <property type="entry name" value="CitMHS"/>
    <property type="match status" value="1"/>
</dbReference>
<proteinExistence type="predicted"/>
<evidence type="ECO:0000259" key="7">
    <source>
        <dbReference type="Pfam" id="PF03600"/>
    </source>
</evidence>
<dbReference type="NCBIfam" id="TIGR00784">
    <property type="entry name" value="citMHS"/>
    <property type="match status" value="1"/>
</dbReference>
<dbReference type="RefSeq" id="WP_071793934.1">
    <property type="nucleotide sequence ID" value="NZ_LZDD01000002.1"/>
</dbReference>
<feature type="transmembrane region" description="Helical" evidence="6">
    <location>
        <begin position="254"/>
        <end position="287"/>
    </location>
</feature>
<organism evidence="8 9">
    <name type="scientific">Streptococcus bovimastitidis</name>
    <dbReference type="NCBI Taxonomy" id="1856638"/>
    <lineage>
        <taxon>Bacteria</taxon>
        <taxon>Bacillati</taxon>
        <taxon>Bacillota</taxon>
        <taxon>Bacilli</taxon>
        <taxon>Lactobacillales</taxon>
        <taxon>Streptococcaceae</taxon>
        <taxon>Streptococcus</taxon>
    </lineage>
</organism>
<evidence type="ECO:0000313" key="9">
    <source>
        <dbReference type="Proteomes" id="UP000182015"/>
    </source>
</evidence>
<keyword evidence="2" id="KW-0813">Transport</keyword>
<keyword evidence="3 6" id="KW-0812">Transmembrane</keyword>
<feature type="transmembrane region" description="Helical" evidence="6">
    <location>
        <begin position="152"/>
        <end position="169"/>
    </location>
</feature>
<feature type="transmembrane region" description="Helical" evidence="6">
    <location>
        <begin position="68"/>
        <end position="95"/>
    </location>
</feature>
<dbReference type="GO" id="GO:0016020">
    <property type="term" value="C:membrane"/>
    <property type="evidence" value="ECO:0007669"/>
    <property type="project" value="UniProtKB-SubCell"/>
</dbReference>
<reference evidence="9" key="1">
    <citation type="submission" date="2016-06" db="EMBL/GenBank/DDBJ databases">
        <authorList>
            <person name="de Vries S.P.W."/>
            <person name="Hadjirin N.F."/>
            <person name="Lay E.M."/>
            <person name="Zadoks R.N."/>
            <person name="Peacock S.J."/>
            <person name="Parkhill J."/>
            <person name="Grant A.J."/>
            <person name="Mcdougall S."/>
            <person name="Holmes M.A."/>
        </authorList>
    </citation>
    <scope>NUCLEOTIDE SEQUENCE [LARGE SCALE GENOMIC DNA]</scope>
    <source>
        <strain evidence="9">NZ1587</strain>
    </source>
</reference>
<dbReference type="InterPro" id="IPR014738">
    <property type="entry name" value="Citrate_transporter"/>
</dbReference>
<dbReference type="Proteomes" id="UP000182015">
    <property type="component" value="Unassembled WGS sequence"/>
</dbReference>
<dbReference type="EMBL" id="LZDD01000002">
    <property type="protein sequence ID" value="OJF71678.1"/>
    <property type="molecule type" value="Genomic_DNA"/>
</dbReference>
<evidence type="ECO:0000256" key="5">
    <source>
        <dbReference type="ARBA" id="ARBA00023136"/>
    </source>
</evidence>
<keyword evidence="4 6" id="KW-1133">Transmembrane helix</keyword>
<comment type="subcellular location">
    <subcellularLocation>
        <location evidence="1">Membrane</location>
        <topology evidence="1">Multi-pass membrane protein</topology>
    </subcellularLocation>
</comment>
<comment type="caution">
    <text evidence="8">The sequence shown here is derived from an EMBL/GenBank/DDBJ whole genome shotgun (WGS) entry which is preliminary data.</text>
</comment>
<accession>A0A1L8MLR1</accession>
<evidence type="ECO:0000256" key="2">
    <source>
        <dbReference type="ARBA" id="ARBA00022448"/>
    </source>
</evidence>
<keyword evidence="5 6" id="KW-0472">Membrane</keyword>
<protein>
    <submittedName>
        <fullName evidence="8">Citrate:proton symporter</fullName>
    </submittedName>
</protein>
<sequence>MLAILGYLMIVTFMVLLLTKKMTPFNGLVLVPVVFGLIAALVTKTPILDAFQWIFEGLYFKPGDAGKITAGVAPTITLLLFAILYFSVMLDAGLFDPLAVYMIKWAKGDPMKITIASALITLAVSLDGDGTTTVLIVTSAMLLMYKKMGMKQIYLAAIIGFGNSVMNLVPWSGPMARAMPVLNIGPKEFLLPVLPGMFAAGLLCIFQAYTYGKKERKRLGYKPGMGILTDDETEHIISDVTLNNIQYKRPKLIWFNLALTIAIMVLLIMDVINGGILFLLGTGIALMVNYKDLDLQNSRLLANGAEALGPVSLVFGAGVIMGILNGSGMSSAIATQLVSMIPENLGSYIPFILALISLPGLFFLPNDAFYFGILPVIAPIAYSYGATPVEIGVASLMGQAVRFASPLVAFLYVLVDRTEVSFVDYQKEYLKWGLISFVLQTAIAILTGAIPL</sequence>
<evidence type="ECO:0000256" key="6">
    <source>
        <dbReference type="SAM" id="Phobius"/>
    </source>
</evidence>
<dbReference type="AlphaFoldDB" id="A0A1L8MLR1"/>
<feature type="transmembrane region" description="Helical" evidence="6">
    <location>
        <begin position="189"/>
        <end position="212"/>
    </location>
</feature>
<evidence type="ECO:0000313" key="8">
    <source>
        <dbReference type="EMBL" id="OJF71678.1"/>
    </source>
</evidence>
<dbReference type="STRING" id="1856638.A9Q68_06740"/>
<dbReference type="InterPro" id="IPR004680">
    <property type="entry name" value="Cit_transptr-like_dom"/>
</dbReference>